<organism evidence="1 2">
    <name type="scientific">Streblomastix strix</name>
    <dbReference type="NCBI Taxonomy" id="222440"/>
    <lineage>
        <taxon>Eukaryota</taxon>
        <taxon>Metamonada</taxon>
        <taxon>Preaxostyla</taxon>
        <taxon>Oxymonadida</taxon>
        <taxon>Streblomastigidae</taxon>
        <taxon>Streblomastix</taxon>
    </lineage>
</organism>
<protein>
    <submittedName>
        <fullName evidence="1">Uncharacterized protein</fullName>
    </submittedName>
</protein>
<name>A0A5J4PYZ8_9EUKA</name>
<proteinExistence type="predicted"/>
<dbReference type="EMBL" id="SNRW01047909">
    <property type="protein sequence ID" value="KAA6314342.1"/>
    <property type="molecule type" value="Genomic_DNA"/>
</dbReference>
<dbReference type="Proteomes" id="UP000324800">
    <property type="component" value="Unassembled WGS sequence"/>
</dbReference>
<evidence type="ECO:0000313" key="2">
    <source>
        <dbReference type="Proteomes" id="UP000324800"/>
    </source>
</evidence>
<reference evidence="1 2" key="1">
    <citation type="submission" date="2019-03" db="EMBL/GenBank/DDBJ databases">
        <title>Single cell metagenomics reveals metabolic interactions within the superorganism composed of flagellate Streblomastix strix and complex community of Bacteroidetes bacteria on its surface.</title>
        <authorList>
            <person name="Treitli S.C."/>
            <person name="Kolisko M."/>
            <person name="Husnik F."/>
            <person name="Keeling P."/>
            <person name="Hampl V."/>
        </authorList>
    </citation>
    <scope>NUCLEOTIDE SEQUENCE [LARGE SCALE GENOMIC DNA]</scope>
    <source>
        <strain evidence="1">ST1C</strain>
    </source>
</reference>
<gene>
    <name evidence="1" type="ORF">EZS28_055601</name>
</gene>
<sequence>MQIPRHASTIFTCWNRRYIRQQTREIHGVLTIQCGGMASDAQSKNTGRFAMSRFRKLLTEREHLLNSQLNIVETKCQTLTCTGIGGKTALFAQIQDLIKA</sequence>
<evidence type="ECO:0000313" key="1">
    <source>
        <dbReference type="EMBL" id="KAA6314342.1"/>
    </source>
</evidence>
<dbReference type="AlphaFoldDB" id="A0A5J4PYZ8"/>
<accession>A0A5J4PYZ8</accession>
<comment type="caution">
    <text evidence="1">The sequence shown here is derived from an EMBL/GenBank/DDBJ whole genome shotgun (WGS) entry which is preliminary data.</text>
</comment>